<sequence>LRDEILAIPKVVLHDHLDAGLRVATIIDIAKKDGIELPHMSHKDLSQWFFQEFSSKNLKRCFRTFDVAGSVMQTKETLERVAYEFVEDHAQQNVIYVEARFCPYFHTSCGLNYDDIIKSVIKGFDRAKEKYTNIETGIIVCGMYHLSDDTNVQIAEICNKYQEVVGFDFAGIDNNGMLSDLQPKCLKFLNENNIPFTAHSGEFSGIANIIDTIEQGATRIGHACNLYNEKDSDLLQKAVSLFMTKKIHVEINVSSSIAMGLTSSSSSHHPFRQLYAMGINCALNTDDRLMLGDWSITDEYTKACNVGGLSVRDVIKMNLNAAQSAFINDDIKENLIKKIKEY</sequence>
<feature type="non-terminal residue" evidence="8">
    <location>
        <position position="1"/>
    </location>
</feature>
<keyword evidence="6" id="KW-0862">Zinc</keyword>
<feature type="domain" description="Adenosine deaminase" evidence="7">
    <location>
        <begin position="9"/>
        <end position="341"/>
    </location>
</feature>
<evidence type="ECO:0000256" key="4">
    <source>
        <dbReference type="ARBA" id="ARBA00022723"/>
    </source>
</evidence>
<protein>
    <recommendedName>
        <fullName evidence="3">adenosine deaminase</fullName>
        <ecNumber evidence="3">3.5.4.4</ecNumber>
    </recommendedName>
</protein>
<accession>A0A3S1BLT0</accession>
<evidence type="ECO:0000259" key="7">
    <source>
        <dbReference type="Pfam" id="PF00962"/>
    </source>
</evidence>
<gene>
    <name evidence="8" type="ORF">EGW08_022170</name>
</gene>
<evidence type="ECO:0000256" key="3">
    <source>
        <dbReference type="ARBA" id="ARBA00012784"/>
    </source>
</evidence>
<dbReference type="GO" id="GO:0043103">
    <property type="term" value="P:hypoxanthine salvage"/>
    <property type="evidence" value="ECO:0007669"/>
    <property type="project" value="TreeGrafter"/>
</dbReference>
<dbReference type="EMBL" id="RQTK01001497">
    <property type="protein sequence ID" value="RUS70078.1"/>
    <property type="molecule type" value="Genomic_DNA"/>
</dbReference>
<dbReference type="AlphaFoldDB" id="A0A3S1BLT0"/>
<dbReference type="GO" id="GO:0006154">
    <property type="term" value="P:adenosine catabolic process"/>
    <property type="evidence" value="ECO:0007669"/>
    <property type="project" value="TreeGrafter"/>
</dbReference>
<evidence type="ECO:0000256" key="2">
    <source>
        <dbReference type="ARBA" id="ARBA00006676"/>
    </source>
</evidence>
<dbReference type="PANTHER" id="PTHR11409">
    <property type="entry name" value="ADENOSINE DEAMINASE"/>
    <property type="match status" value="1"/>
</dbReference>
<dbReference type="GO" id="GO:0046103">
    <property type="term" value="P:inosine biosynthetic process"/>
    <property type="evidence" value="ECO:0007669"/>
    <property type="project" value="TreeGrafter"/>
</dbReference>
<dbReference type="STRING" id="188477.A0A3S1BLT0"/>
<evidence type="ECO:0000313" key="9">
    <source>
        <dbReference type="Proteomes" id="UP000271974"/>
    </source>
</evidence>
<proteinExistence type="inferred from homology"/>
<keyword evidence="5" id="KW-0378">Hydrolase</keyword>
<dbReference type="EC" id="3.5.4.4" evidence="3"/>
<comment type="caution">
    <text evidence="8">The sequence shown here is derived from an EMBL/GenBank/DDBJ whole genome shotgun (WGS) entry which is preliminary data.</text>
</comment>
<dbReference type="GO" id="GO:0005829">
    <property type="term" value="C:cytosol"/>
    <property type="evidence" value="ECO:0007669"/>
    <property type="project" value="TreeGrafter"/>
</dbReference>
<name>A0A3S1BLT0_ELYCH</name>
<dbReference type="InterPro" id="IPR032466">
    <property type="entry name" value="Metal_Hydrolase"/>
</dbReference>
<feature type="non-terminal residue" evidence="8">
    <location>
        <position position="342"/>
    </location>
</feature>
<organism evidence="8 9">
    <name type="scientific">Elysia chlorotica</name>
    <name type="common">Eastern emerald elysia</name>
    <name type="synonym">Sea slug</name>
    <dbReference type="NCBI Taxonomy" id="188477"/>
    <lineage>
        <taxon>Eukaryota</taxon>
        <taxon>Metazoa</taxon>
        <taxon>Spiralia</taxon>
        <taxon>Lophotrochozoa</taxon>
        <taxon>Mollusca</taxon>
        <taxon>Gastropoda</taxon>
        <taxon>Heterobranchia</taxon>
        <taxon>Euthyneura</taxon>
        <taxon>Panpulmonata</taxon>
        <taxon>Sacoglossa</taxon>
        <taxon>Placobranchoidea</taxon>
        <taxon>Plakobranchidae</taxon>
        <taxon>Elysia</taxon>
    </lineage>
</organism>
<dbReference type="InterPro" id="IPR006330">
    <property type="entry name" value="Ado/ade_deaminase"/>
</dbReference>
<dbReference type="InterPro" id="IPR001365">
    <property type="entry name" value="A_deaminase_dom"/>
</dbReference>
<evidence type="ECO:0000256" key="5">
    <source>
        <dbReference type="ARBA" id="ARBA00022801"/>
    </source>
</evidence>
<dbReference type="Pfam" id="PF00962">
    <property type="entry name" value="A_deaminase"/>
    <property type="match status" value="1"/>
</dbReference>
<comment type="similarity">
    <text evidence="2">Belongs to the metallo-dependent hydrolases superfamily. Adenosine and AMP deaminases family.</text>
</comment>
<comment type="cofactor">
    <cofactor evidence="1">
        <name>Zn(2+)</name>
        <dbReference type="ChEBI" id="CHEBI:29105"/>
    </cofactor>
</comment>
<dbReference type="Gene3D" id="3.20.20.140">
    <property type="entry name" value="Metal-dependent hydrolases"/>
    <property type="match status" value="1"/>
</dbReference>
<dbReference type="GO" id="GO:0004000">
    <property type="term" value="F:adenosine deaminase activity"/>
    <property type="evidence" value="ECO:0007669"/>
    <property type="project" value="UniProtKB-ARBA"/>
</dbReference>
<keyword evidence="4" id="KW-0479">Metal-binding</keyword>
<evidence type="ECO:0000256" key="1">
    <source>
        <dbReference type="ARBA" id="ARBA00001947"/>
    </source>
</evidence>
<keyword evidence="9" id="KW-1185">Reference proteome</keyword>
<dbReference type="SUPFAM" id="SSF51556">
    <property type="entry name" value="Metallo-dependent hydrolases"/>
    <property type="match status" value="1"/>
</dbReference>
<reference evidence="8 9" key="1">
    <citation type="submission" date="2019-01" db="EMBL/GenBank/DDBJ databases">
        <title>A draft genome assembly of the solar-powered sea slug Elysia chlorotica.</title>
        <authorList>
            <person name="Cai H."/>
            <person name="Li Q."/>
            <person name="Fang X."/>
            <person name="Li J."/>
            <person name="Curtis N.E."/>
            <person name="Altenburger A."/>
            <person name="Shibata T."/>
            <person name="Feng M."/>
            <person name="Maeda T."/>
            <person name="Schwartz J.A."/>
            <person name="Shigenobu S."/>
            <person name="Lundholm N."/>
            <person name="Nishiyama T."/>
            <person name="Yang H."/>
            <person name="Hasebe M."/>
            <person name="Li S."/>
            <person name="Pierce S.K."/>
            <person name="Wang J."/>
        </authorList>
    </citation>
    <scope>NUCLEOTIDE SEQUENCE [LARGE SCALE GENOMIC DNA]</scope>
    <source>
        <strain evidence="8">EC2010</strain>
        <tissue evidence="8">Whole organism of an adult</tissue>
    </source>
</reference>
<dbReference type="Proteomes" id="UP000271974">
    <property type="component" value="Unassembled WGS sequence"/>
</dbReference>
<dbReference type="OrthoDB" id="272271at2759"/>
<evidence type="ECO:0000313" key="8">
    <source>
        <dbReference type="EMBL" id="RUS70078.1"/>
    </source>
</evidence>
<dbReference type="PANTHER" id="PTHR11409:SF43">
    <property type="entry name" value="ADENOSINE DEAMINASE"/>
    <property type="match status" value="1"/>
</dbReference>
<evidence type="ECO:0000256" key="6">
    <source>
        <dbReference type="ARBA" id="ARBA00022833"/>
    </source>
</evidence>
<dbReference type="GO" id="GO:0046872">
    <property type="term" value="F:metal ion binding"/>
    <property type="evidence" value="ECO:0007669"/>
    <property type="project" value="UniProtKB-KW"/>
</dbReference>